<organism evidence="1 2">
    <name type="scientific">Bacteroides stercoris ATCC 43183</name>
    <dbReference type="NCBI Taxonomy" id="449673"/>
    <lineage>
        <taxon>Bacteria</taxon>
        <taxon>Pseudomonadati</taxon>
        <taxon>Bacteroidota</taxon>
        <taxon>Bacteroidia</taxon>
        <taxon>Bacteroidales</taxon>
        <taxon>Bacteroidaceae</taxon>
        <taxon>Bacteroides</taxon>
    </lineage>
</organism>
<comment type="caution">
    <text evidence="1">The sequence shown here is derived from an EMBL/GenBank/DDBJ whole genome shotgun (WGS) entry which is preliminary data.</text>
</comment>
<name>B0NTA4_BACSE</name>
<dbReference type="HOGENOM" id="CLU_3212682_0_0_10"/>
<reference evidence="1 2" key="1">
    <citation type="submission" date="2007-11" db="EMBL/GenBank/DDBJ databases">
        <title>Draft genome sequence of Bacteroides stercoris(ATCC 43183).</title>
        <authorList>
            <person name="Sudarsanam P."/>
            <person name="Ley R."/>
            <person name="Guruge J."/>
            <person name="Turnbaugh P.J."/>
            <person name="Mahowald M."/>
            <person name="Liep D."/>
            <person name="Gordon J."/>
        </authorList>
    </citation>
    <scope>NUCLEOTIDE SEQUENCE [LARGE SCALE GENOMIC DNA]</scope>
    <source>
        <strain evidence="1 2">ATCC 43183</strain>
    </source>
</reference>
<evidence type="ECO:0000313" key="2">
    <source>
        <dbReference type="Proteomes" id="UP000004713"/>
    </source>
</evidence>
<gene>
    <name evidence="1" type="ORF">BACSTE_02720</name>
</gene>
<sequence>MGTHSTIRFITVMFLELTTEETVFFFDIISGQTYYFFRQKNQRT</sequence>
<accession>B0NTA4</accession>
<protein>
    <submittedName>
        <fullName evidence="1">Uncharacterized protein</fullName>
    </submittedName>
</protein>
<evidence type="ECO:0000313" key="1">
    <source>
        <dbReference type="EMBL" id="EDS14320.1"/>
    </source>
</evidence>
<reference evidence="1 2" key="2">
    <citation type="submission" date="2007-11" db="EMBL/GenBank/DDBJ databases">
        <authorList>
            <person name="Fulton L."/>
            <person name="Clifton S."/>
            <person name="Fulton B."/>
            <person name="Xu J."/>
            <person name="Minx P."/>
            <person name="Pepin K.H."/>
            <person name="Johnson M."/>
            <person name="Thiruvilangam P."/>
            <person name="Bhonagiri V."/>
            <person name="Nash W.E."/>
            <person name="Mardis E.R."/>
            <person name="Wilson R.K."/>
        </authorList>
    </citation>
    <scope>NUCLEOTIDE SEQUENCE [LARGE SCALE GENOMIC DNA]</scope>
    <source>
        <strain evidence="1 2">ATCC 43183</strain>
    </source>
</reference>
<dbReference type="EMBL" id="ABFZ02000021">
    <property type="protein sequence ID" value="EDS14320.1"/>
    <property type="molecule type" value="Genomic_DNA"/>
</dbReference>
<proteinExistence type="predicted"/>
<dbReference type="AlphaFoldDB" id="B0NTA4"/>
<dbReference type="Proteomes" id="UP000004713">
    <property type="component" value="Unassembled WGS sequence"/>
</dbReference>